<keyword evidence="5 6" id="KW-0067">ATP-binding</keyword>
<accession>A0AAU9IF94</accession>
<evidence type="ECO:0000256" key="7">
    <source>
        <dbReference type="RuleBase" id="RU000304"/>
    </source>
</evidence>
<dbReference type="SMART" id="SM00220">
    <property type="entry name" value="S_TKc"/>
    <property type="match status" value="1"/>
</dbReference>
<dbReference type="InterPro" id="IPR011009">
    <property type="entry name" value="Kinase-like_dom_sf"/>
</dbReference>
<dbReference type="EMBL" id="CAJZBQ010000011">
    <property type="protein sequence ID" value="CAG9313625.1"/>
    <property type="molecule type" value="Genomic_DNA"/>
</dbReference>
<sequence>MDKYRTIRTLGDGTFGSVTMATVKGSKEVVAIKKLKRTFGSWEECNELREISILRKICHPNIIKLREIIREADDLYLVMDYMEQNLLGLITRDAQMDLTFIKNIMRQVFEGLAYIHKSGIIHRDIKPENILVSQNSCKIGDFGIAKDLRNGQPFTDYVSTRWYRAPEQLLKSQRYSWPADVFAAGCVLAEIFLKRPIFPGTNEQDQLMKICEILGTPTADNWPEFPQLSRRLGITFPRRAPAPLQDIMPSAPLEAISFLSRILCWDPSKRSSAAQCLNHPFLQSIRRETFPIFSEQVEEVKSPINSRNSFGRRSFK</sequence>
<keyword evidence="2" id="KW-0808">Transferase</keyword>
<proteinExistence type="inferred from homology"/>
<reference evidence="9" key="1">
    <citation type="submission" date="2021-09" db="EMBL/GenBank/DDBJ databases">
        <authorList>
            <consortium name="AG Swart"/>
            <person name="Singh M."/>
            <person name="Singh A."/>
            <person name="Seah K."/>
            <person name="Emmerich C."/>
        </authorList>
    </citation>
    <scope>NUCLEOTIDE SEQUENCE</scope>
    <source>
        <strain evidence="9">ATCC30299</strain>
    </source>
</reference>
<feature type="binding site" evidence="6">
    <location>
        <position position="34"/>
    </location>
    <ligand>
        <name>ATP</name>
        <dbReference type="ChEBI" id="CHEBI:30616"/>
    </ligand>
</feature>
<dbReference type="Gene3D" id="3.30.200.20">
    <property type="entry name" value="Phosphorylase Kinase, domain 1"/>
    <property type="match status" value="1"/>
</dbReference>
<dbReference type="SUPFAM" id="SSF56112">
    <property type="entry name" value="Protein kinase-like (PK-like)"/>
    <property type="match status" value="1"/>
</dbReference>
<evidence type="ECO:0000256" key="4">
    <source>
        <dbReference type="ARBA" id="ARBA00022777"/>
    </source>
</evidence>
<dbReference type="PROSITE" id="PS00107">
    <property type="entry name" value="PROTEIN_KINASE_ATP"/>
    <property type="match status" value="1"/>
</dbReference>
<dbReference type="InterPro" id="IPR017441">
    <property type="entry name" value="Protein_kinase_ATP_BS"/>
</dbReference>
<evidence type="ECO:0000256" key="2">
    <source>
        <dbReference type="ARBA" id="ARBA00022679"/>
    </source>
</evidence>
<evidence type="ECO:0000256" key="3">
    <source>
        <dbReference type="ARBA" id="ARBA00022741"/>
    </source>
</evidence>
<comment type="caution">
    <text evidence="9">The sequence shown here is derived from an EMBL/GenBank/DDBJ whole genome shotgun (WGS) entry which is preliminary data.</text>
</comment>
<dbReference type="CDD" id="cd07830">
    <property type="entry name" value="STKc_MAK_like"/>
    <property type="match status" value="1"/>
</dbReference>
<keyword evidence="3 6" id="KW-0547">Nucleotide-binding</keyword>
<dbReference type="PROSITE" id="PS50011">
    <property type="entry name" value="PROTEIN_KINASE_DOM"/>
    <property type="match status" value="1"/>
</dbReference>
<keyword evidence="10" id="KW-1185">Reference proteome</keyword>
<keyword evidence="1 7" id="KW-0723">Serine/threonine-protein kinase</keyword>
<evidence type="ECO:0000256" key="6">
    <source>
        <dbReference type="PROSITE-ProRule" id="PRU10141"/>
    </source>
</evidence>
<keyword evidence="4" id="KW-0418">Kinase</keyword>
<dbReference type="InterPro" id="IPR050117">
    <property type="entry name" value="MAPK"/>
</dbReference>
<dbReference type="PROSITE" id="PS00108">
    <property type="entry name" value="PROTEIN_KINASE_ST"/>
    <property type="match status" value="1"/>
</dbReference>
<comment type="similarity">
    <text evidence="7">Belongs to the protein kinase superfamily.</text>
</comment>
<dbReference type="FunFam" id="1.10.510.10:FF:000624">
    <property type="entry name" value="Mitogen-activated protein kinase"/>
    <property type="match status" value="1"/>
</dbReference>
<dbReference type="GO" id="GO:0005524">
    <property type="term" value="F:ATP binding"/>
    <property type="evidence" value="ECO:0007669"/>
    <property type="project" value="UniProtKB-UniRule"/>
</dbReference>
<dbReference type="Pfam" id="PF00069">
    <property type="entry name" value="Pkinase"/>
    <property type="match status" value="1"/>
</dbReference>
<evidence type="ECO:0000313" key="9">
    <source>
        <dbReference type="EMBL" id="CAG9313625.1"/>
    </source>
</evidence>
<dbReference type="GO" id="GO:0004674">
    <property type="term" value="F:protein serine/threonine kinase activity"/>
    <property type="evidence" value="ECO:0007669"/>
    <property type="project" value="UniProtKB-KW"/>
</dbReference>
<organism evidence="9 10">
    <name type="scientific">Blepharisma stoltei</name>
    <dbReference type="NCBI Taxonomy" id="1481888"/>
    <lineage>
        <taxon>Eukaryota</taxon>
        <taxon>Sar</taxon>
        <taxon>Alveolata</taxon>
        <taxon>Ciliophora</taxon>
        <taxon>Postciliodesmatophora</taxon>
        <taxon>Heterotrichea</taxon>
        <taxon>Heterotrichida</taxon>
        <taxon>Blepharismidae</taxon>
        <taxon>Blepharisma</taxon>
    </lineage>
</organism>
<gene>
    <name evidence="9" type="ORF">BSTOLATCC_MIC9438</name>
</gene>
<dbReference type="AlphaFoldDB" id="A0AAU9IF94"/>
<evidence type="ECO:0000256" key="5">
    <source>
        <dbReference type="ARBA" id="ARBA00022840"/>
    </source>
</evidence>
<evidence type="ECO:0000259" key="8">
    <source>
        <dbReference type="PROSITE" id="PS50011"/>
    </source>
</evidence>
<dbReference type="Gene3D" id="1.10.510.10">
    <property type="entry name" value="Transferase(Phosphotransferase) domain 1"/>
    <property type="match status" value="1"/>
</dbReference>
<protein>
    <recommendedName>
        <fullName evidence="8">Protein kinase domain-containing protein</fullName>
    </recommendedName>
</protein>
<dbReference type="Proteomes" id="UP001162131">
    <property type="component" value="Unassembled WGS sequence"/>
</dbReference>
<dbReference type="InterPro" id="IPR000719">
    <property type="entry name" value="Prot_kinase_dom"/>
</dbReference>
<feature type="domain" description="Protein kinase" evidence="8">
    <location>
        <begin position="4"/>
        <end position="282"/>
    </location>
</feature>
<dbReference type="FunFam" id="3.30.200.20:FF:000545">
    <property type="entry name" value="CMGC family protein kinase"/>
    <property type="match status" value="1"/>
</dbReference>
<dbReference type="PANTHER" id="PTHR24055">
    <property type="entry name" value="MITOGEN-ACTIVATED PROTEIN KINASE"/>
    <property type="match status" value="1"/>
</dbReference>
<name>A0AAU9IF94_9CILI</name>
<evidence type="ECO:0000313" key="10">
    <source>
        <dbReference type="Proteomes" id="UP001162131"/>
    </source>
</evidence>
<dbReference type="InterPro" id="IPR008271">
    <property type="entry name" value="Ser/Thr_kinase_AS"/>
</dbReference>
<evidence type="ECO:0000256" key="1">
    <source>
        <dbReference type="ARBA" id="ARBA00022527"/>
    </source>
</evidence>